<evidence type="ECO:0000313" key="1">
    <source>
        <dbReference type="EMBL" id="MFC3170424.1"/>
    </source>
</evidence>
<organism evidence="1 2">
    <name type="scientific">Paracoccus fontiphilus</name>
    <dbReference type="NCBI Taxonomy" id="1815556"/>
    <lineage>
        <taxon>Bacteria</taxon>
        <taxon>Pseudomonadati</taxon>
        <taxon>Pseudomonadota</taxon>
        <taxon>Alphaproteobacteria</taxon>
        <taxon>Rhodobacterales</taxon>
        <taxon>Paracoccaceae</taxon>
        <taxon>Paracoccus</taxon>
    </lineage>
</organism>
<accession>A0ABV7IIS2</accession>
<name>A0ABV7IIS2_9RHOB</name>
<reference evidence="2" key="1">
    <citation type="journal article" date="2019" name="Int. J. Syst. Evol. Microbiol.">
        <title>The Global Catalogue of Microorganisms (GCM) 10K type strain sequencing project: providing services to taxonomists for standard genome sequencing and annotation.</title>
        <authorList>
            <consortium name="The Broad Institute Genomics Platform"/>
            <consortium name="The Broad Institute Genome Sequencing Center for Infectious Disease"/>
            <person name="Wu L."/>
            <person name="Ma J."/>
        </authorList>
    </citation>
    <scope>NUCLEOTIDE SEQUENCE [LARGE SCALE GENOMIC DNA]</scope>
    <source>
        <strain evidence="2">KCTC 52239</strain>
    </source>
</reference>
<evidence type="ECO:0008006" key="3">
    <source>
        <dbReference type="Google" id="ProtNLM"/>
    </source>
</evidence>
<proteinExistence type="predicted"/>
<dbReference type="Proteomes" id="UP001595557">
    <property type="component" value="Unassembled WGS sequence"/>
</dbReference>
<comment type="caution">
    <text evidence="1">The sequence shown here is derived from an EMBL/GenBank/DDBJ whole genome shotgun (WGS) entry which is preliminary data.</text>
</comment>
<dbReference type="EMBL" id="JBHRTE010000105">
    <property type="protein sequence ID" value="MFC3170424.1"/>
    <property type="molecule type" value="Genomic_DNA"/>
</dbReference>
<dbReference type="RefSeq" id="WP_207472069.1">
    <property type="nucleotide sequence ID" value="NZ_JAFNAW010000110.1"/>
</dbReference>
<protein>
    <recommendedName>
        <fullName evidence="3">Plasmid replication protein RepL domain-containing protein</fullName>
    </recommendedName>
</protein>
<gene>
    <name evidence="1" type="ORF">ACFOD7_20560</name>
</gene>
<sequence>MSFDLRALPFKPDANPFVAGSEITTKHKTVRTRSTPKDLLDPDTGEVVGSSIIHVIEEKDEAHFVKVFADGVKAAFDLSHTGARVFQAVLMEYQKAKMTGGFSDSVRLYWFGEGLDGRSIGMSKFTFNKGLKELLEKQFLFPRSPNEYWVNPALFFKGDRVAFLREYRIRSKEAFDRANYTTIGQKD</sequence>
<evidence type="ECO:0000313" key="2">
    <source>
        <dbReference type="Proteomes" id="UP001595557"/>
    </source>
</evidence>
<keyword evidence="2" id="KW-1185">Reference proteome</keyword>